<keyword evidence="4" id="KW-1185">Reference proteome</keyword>
<feature type="domain" description="Activator of Hsp90 ATPase homologue 1/2-like C-terminal" evidence="2">
    <location>
        <begin position="23"/>
        <end position="165"/>
    </location>
</feature>
<dbReference type="Proteomes" id="UP000057158">
    <property type="component" value="Chromosome"/>
</dbReference>
<dbReference type="RefSeq" id="WP_053550443.1">
    <property type="nucleotide sequence ID" value="NZ_CP010802.1"/>
</dbReference>
<evidence type="ECO:0000313" key="4">
    <source>
        <dbReference type="Proteomes" id="UP000057158"/>
    </source>
</evidence>
<dbReference type="OrthoDB" id="9805228at2"/>
<dbReference type="InterPro" id="IPR023393">
    <property type="entry name" value="START-like_dom_sf"/>
</dbReference>
<protein>
    <recommendedName>
        <fullName evidence="2">Activator of Hsp90 ATPase homologue 1/2-like C-terminal domain-containing protein</fullName>
    </recommendedName>
</protein>
<dbReference type="PATRIC" id="fig|1603606.3.peg.1684"/>
<evidence type="ECO:0000256" key="1">
    <source>
        <dbReference type="ARBA" id="ARBA00006817"/>
    </source>
</evidence>
<reference evidence="3 4" key="1">
    <citation type="submission" date="2015-07" db="EMBL/GenBank/DDBJ databases">
        <title>Isolation and Genomic Characterization of a Novel Halophilic Metal-Reducing Deltaproteobacterium from the Deep Subsurface.</title>
        <authorList>
            <person name="Badalamenti J.P."/>
            <person name="Summers Z.M."/>
            <person name="Gralnick J.A."/>
            <person name="Bond D.R."/>
        </authorList>
    </citation>
    <scope>NUCLEOTIDE SEQUENCE [LARGE SCALE GENOMIC DNA]</scope>
    <source>
        <strain evidence="3 4">WTL</strain>
    </source>
</reference>
<name>A0A0M4DH48_9BACT</name>
<dbReference type="InterPro" id="IPR013538">
    <property type="entry name" value="ASHA1/2-like_C"/>
</dbReference>
<dbReference type="Gene3D" id="3.30.530.20">
    <property type="match status" value="1"/>
</dbReference>
<accession>A0A0M4DH48</accession>
<organism evidence="3 4">
    <name type="scientific">Desulfuromonas soudanensis</name>
    <dbReference type="NCBI Taxonomy" id="1603606"/>
    <lineage>
        <taxon>Bacteria</taxon>
        <taxon>Pseudomonadati</taxon>
        <taxon>Thermodesulfobacteriota</taxon>
        <taxon>Desulfuromonadia</taxon>
        <taxon>Desulfuromonadales</taxon>
        <taxon>Desulfuromonadaceae</taxon>
        <taxon>Desulfuromonas</taxon>
    </lineage>
</organism>
<sequence length="168" mass="18847">MAAGKSPATAPAGKDLVITRVFDAPRQRLWTAWTEPERCMRWWGPKGFTCPVCRIDLRPGGAYFNCMRSPEGQDYWSTGVYREIVPPKRLVFTDSFADEQGNVVPSTHYGMSADYPLEMLVTATFEDLDGQTRLTLKHAGLPSGEELENCRVGWSESLDKLVEELAKD</sequence>
<proteinExistence type="inferred from homology"/>
<gene>
    <name evidence="3" type="ORF">DSOUD_1546</name>
</gene>
<dbReference type="KEGG" id="des:DSOUD_1546"/>
<dbReference type="STRING" id="1603606.DSOUD_1546"/>
<dbReference type="Pfam" id="PF08327">
    <property type="entry name" value="AHSA1"/>
    <property type="match status" value="1"/>
</dbReference>
<dbReference type="AlphaFoldDB" id="A0A0M4DH48"/>
<evidence type="ECO:0000313" key="3">
    <source>
        <dbReference type="EMBL" id="ALC16325.1"/>
    </source>
</evidence>
<evidence type="ECO:0000259" key="2">
    <source>
        <dbReference type="Pfam" id="PF08327"/>
    </source>
</evidence>
<comment type="similarity">
    <text evidence="1">Belongs to the AHA1 family.</text>
</comment>
<dbReference type="EMBL" id="CP010802">
    <property type="protein sequence ID" value="ALC16325.1"/>
    <property type="molecule type" value="Genomic_DNA"/>
</dbReference>
<dbReference type="SUPFAM" id="SSF55961">
    <property type="entry name" value="Bet v1-like"/>
    <property type="match status" value="1"/>
</dbReference>
<dbReference type="CDD" id="cd07814">
    <property type="entry name" value="SRPBCC_CalC_Aha1-like"/>
    <property type="match status" value="1"/>
</dbReference>